<comment type="caution">
    <text evidence="2">The sequence shown here is derived from an EMBL/GenBank/DDBJ whole genome shotgun (WGS) entry which is preliminary data.</text>
</comment>
<sequence length="80" mass="8476">MLFKTLFLSLSTLALTAQATPIAALEAKAAVENRQGSCITGSCLTCVQWCIDTYMGPDRATSLQRTGCTMGCLSFCNGCD</sequence>
<evidence type="ECO:0000256" key="1">
    <source>
        <dbReference type="SAM" id="SignalP"/>
    </source>
</evidence>
<reference evidence="2" key="2">
    <citation type="submission" date="2023-05" db="EMBL/GenBank/DDBJ databases">
        <authorList>
            <consortium name="Lawrence Berkeley National Laboratory"/>
            <person name="Steindorff A."/>
            <person name="Hensen N."/>
            <person name="Bonometti L."/>
            <person name="Westerberg I."/>
            <person name="Brannstrom I.O."/>
            <person name="Guillou S."/>
            <person name="Cros-Aarteil S."/>
            <person name="Calhoun S."/>
            <person name="Haridas S."/>
            <person name="Kuo A."/>
            <person name="Mondo S."/>
            <person name="Pangilinan J."/>
            <person name="Riley R."/>
            <person name="Labutti K."/>
            <person name="Andreopoulos B."/>
            <person name="Lipzen A."/>
            <person name="Chen C."/>
            <person name="Yanf M."/>
            <person name="Daum C."/>
            <person name="Ng V."/>
            <person name="Clum A."/>
            <person name="Ohm R."/>
            <person name="Martin F."/>
            <person name="Silar P."/>
            <person name="Natvig D."/>
            <person name="Lalanne C."/>
            <person name="Gautier V."/>
            <person name="Ament-Velasquez S.L."/>
            <person name="Kruys A."/>
            <person name="Hutchinson M.I."/>
            <person name="Powell A.J."/>
            <person name="Barry K."/>
            <person name="Miller A.N."/>
            <person name="Grigoriev I.V."/>
            <person name="Debuchy R."/>
            <person name="Gladieux P."/>
            <person name="Thoren M.H."/>
            <person name="Johannesson H."/>
        </authorList>
    </citation>
    <scope>NUCLEOTIDE SEQUENCE</scope>
    <source>
        <strain evidence="2">PSN309</strain>
    </source>
</reference>
<keyword evidence="1" id="KW-0732">Signal</keyword>
<proteinExistence type="predicted"/>
<accession>A0AAN6WLK6</accession>
<dbReference type="EMBL" id="MU864542">
    <property type="protein sequence ID" value="KAK4183526.1"/>
    <property type="molecule type" value="Genomic_DNA"/>
</dbReference>
<organism evidence="2 3">
    <name type="scientific">Podospora australis</name>
    <dbReference type="NCBI Taxonomy" id="1536484"/>
    <lineage>
        <taxon>Eukaryota</taxon>
        <taxon>Fungi</taxon>
        <taxon>Dikarya</taxon>
        <taxon>Ascomycota</taxon>
        <taxon>Pezizomycotina</taxon>
        <taxon>Sordariomycetes</taxon>
        <taxon>Sordariomycetidae</taxon>
        <taxon>Sordariales</taxon>
        <taxon>Podosporaceae</taxon>
        <taxon>Podospora</taxon>
    </lineage>
</organism>
<name>A0AAN6WLK6_9PEZI</name>
<evidence type="ECO:0000313" key="3">
    <source>
        <dbReference type="Proteomes" id="UP001302126"/>
    </source>
</evidence>
<dbReference type="AlphaFoldDB" id="A0AAN6WLK6"/>
<evidence type="ECO:0000313" key="2">
    <source>
        <dbReference type="EMBL" id="KAK4183526.1"/>
    </source>
</evidence>
<gene>
    <name evidence="2" type="ORF">QBC35DRAFT_456193</name>
</gene>
<dbReference type="Proteomes" id="UP001302126">
    <property type="component" value="Unassembled WGS sequence"/>
</dbReference>
<feature type="chain" id="PRO_5043039262" evidence="1">
    <location>
        <begin position="20"/>
        <end position="80"/>
    </location>
</feature>
<reference evidence="2" key="1">
    <citation type="journal article" date="2023" name="Mol. Phylogenet. Evol.">
        <title>Genome-scale phylogeny and comparative genomics of the fungal order Sordariales.</title>
        <authorList>
            <person name="Hensen N."/>
            <person name="Bonometti L."/>
            <person name="Westerberg I."/>
            <person name="Brannstrom I.O."/>
            <person name="Guillou S."/>
            <person name="Cros-Aarteil S."/>
            <person name="Calhoun S."/>
            <person name="Haridas S."/>
            <person name="Kuo A."/>
            <person name="Mondo S."/>
            <person name="Pangilinan J."/>
            <person name="Riley R."/>
            <person name="LaButti K."/>
            <person name="Andreopoulos B."/>
            <person name="Lipzen A."/>
            <person name="Chen C."/>
            <person name="Yan M."/>
            <person name="Daum C."/>
            <person name="Ng V."/>
            <person name="Clum A."/>
            <person name="Steindorff A."/>
            <person name="Ohm R.A."/>
            <person name="Martin F."/>
            <person name="Silar P."/>
            <person name="Natvig D.O."/>
            <person name="Lalanne C."/>
            <person name="Gautier V."/>
            <person name="Ament-Velasquez S.L."/>
            <person name="Kruys A."/>
            <person name="Hutchinson M.I."/>
            <person name="Powell A.J."/>
            <person name="Barry K."/>
            <person name="Miller A.N."/>
            <person name="Grigoriev I.V."/>
            <person name="Debuchy R."/>
            <person name="Gladieux P."/>
            <person name="Hiltunen Thoren M."/>
            <person name="Johannesson H."/>
        </authorList>
    </citation>
    <scope>NUCLEOTIDE SEQUENCE</scope>
    <source>
        <strain evidence="2">PSN309</strain>
    </source>
</reference>
<keyword evidence="3" id="KW-1185">Reference proteome</keyword>
<protein>
    <submittedName>
        <fullName evidence="2">Uncharacterized protein</fullName>
    </submittedName>
</protein>
<feature type="signal peptide" evidence="1">
    <location>
        <begin position="1"/>
        <end position="19"/>
    </location>
</feature>